<comment type="caution">
    <text evidence="14">The sequence shown here is derived from an EMBL/GenBank/DDBJ whole genome shotgun (WGS) entry which is preliminary data.</text>
</comment>
<protein>
    <submittedName>
        <fullName evidence="14">Outer envelope pore protein 24, chloroplastic</fullName>
    </submittedName>
</protein>
<comment type="subunit">
    <text evidence="4">Homooligomers form large rather nonselective pores in plastidial outer membranes.</text>
</comment>
<keyword evidence="11" id="KW-0406">Ion transport</keyword>
<evidence type="ECO:0000313" key="15">
    <source>
        <dbReference type="Proteomes" id="UP001237642"/>
    </source>
</evidence>
<evidence type="ECO:0000256" key="2">
    <source>
        <dbReference type="ARBA" id="ARBA00004396"/>
    </source>
</evidence>
<keyword evidence="8" id="KW-0934">Plastid</keyword>
<keyword evidence="7" id="KW-0150">Chloroplast</keyword>
<keyword evidence="6" id="KW-1134">Transmembrane beta strand</keyword>
<dbReference type="AlphaFoldDB" id="A0AAD8IRX9"/>
<organism evidence="14 15">
    <name type="scientific">Heracleum sosnowskyi</name>
    <dbReference type="NCBI Taxonomy" id="360622"/>
    <lineage>
        <taxon>Eukaryota</taxon>
        <taxon>Viridiplantae</taxon>
        <taxon>Streptophyta</taxon>
        <taxon>Embryophyta</taxon>
        <taxon>Tracheophyta</taxon>
        <taxon>Spermatophyta</taxon>
        <taxon>Magnoliopsida</taxon>
        <taxon>eudicotyledons</taxon>
        <taxon>Gunneridae</taxon>
        <taxon>Pentapetalae</taxon>
        <taxon>asterids</taxon>
        <taxon>campanulids</taxon>
        <taxon>Apiales</taxon>
        <taxon>Apiaceae</taxon>
        <taxon>Apioideae</taxon>
        <taxon>apioid superclade</taxon>
        <taxon>Tordylieae</taxon>
        <taxon>Tordyliinae</taxon>
        <taxon>Heracleum</taxon>
    </lineage>
</organism>
<keyword evidence="13" id="KW-0472">Membrane</keyword>
<dbReference type="GO" id="GO:0022843">
    <property type="term" value="F:voltage-gated monoatomic cation channel activity"/>
    <property type="evidence" value="ECO:0007669"/>
    <property type="project" value="InterPro"/>
</dbReference>
<name>A0AAD8IRX9_9APIA</name>
<evidence type="ECO:0000256" key="7">
    <source>
        <dbReference type="ARBA" id="ARBA00022528"/>
    </source>
</evidence>
<proteinExistence type="predicted"/>
<dbReference type="GO" id="GO:0034765">
    <property type="term" value="P:regulation of monoatomic ion transmembrane transport"/>
    <property type="evidence" value="ECO:0007669"/>
    <property type="project" value="InterPro"/>
</dbReference>
<evidence type="ECO:0000256" key="5">
    <source>
        <dbReference type="ARBA" id="ARBA00022448"/>
    </source>
</evidence>
<dbReference type="GO" id="GO:0034426">
    <property type="term" value="C:etioplast membrane"/>
    <property type="evidence" value="ECO:0007669"/>
    <property type="project" value="UniProtKB-SubCell"/>
</dbReference>
<evidence type="ECO:0000256" key="4">
    <source>
        <dbReference type="ARBA" id="ARBA00011593"/>
    </source>
</evidence>
<dbReference type="GO" id="GO:0015288">
    <property type="term" value="F:porin activity"/>
    <property type="evidence" value="ECO:0007669"/>
    <property type="project" value="UniProtKB-KW"/>
</dbReference>
<evidence type="ECO:0000313" key="14">
    <source>
        <dbReference type="EMBL" id="KAK1389352.1"/>
    </source>
</evidence>
<reference evidence="14" key="1">
    <citation type="submission" date="2023-02" db="EMBL/GenBank/DDBJ databases">
        <title>Genome of toxic invasive species Heracleum sosnowskyi carries increased number of genes despite the absence of recent whole-genome duplications.</title>
        <authorList>
            <person name="Schelkunov M."/>
            <person name="Shtratnikova V."/>
            <person name="Makarenko M."/>
            <person name="Klepikova A."/>
            <person name="Omelchenko D."/>
            <person name="Novikova G."/>
            <person name="Obukhova E."/>
            <person name="Bogdanov V."/>
            <person name="Penin A."/>
            <person name="Logacheva M."/>
        </authorList>
    </citation>
    <scope>NUCLEOTIDE SEQUENCE</scope>
    <source>
        <strain evidence="14">Hsosn_3</strain>
        <tissue evidence="14">Leaf</tissue>
    </source>
</reference>
<evidence type="ECO:0000256" key="12">
    <source>
        <dbReference type="ARBA" id="ARBA00023114"/>
    </source>
</evidence>
<evidence type="ECO:0000256" key="9">
    <source>
        <dbReference type="ARBA" id="ARBA00022692"/>
    </source>
</evidence>
<dbReference type="GO" id="GO:0009707">
    <property type="term" value="C:chloroplast outer membrane"/>
    <property type="evidence" value="ECO:0007669"/>
    <property type="project" value="UniProtKB-SubCell"/>
</dbReference>
<reference evidence="14" key="2">
    <citation type="submission" date="2023-05" db="EMBL/GenBank/DDBJ databases">
        <authorList>
            <person name="Schelkunov M.I."/>
        </authorList>
    </citation>
    <scope>NUCLEOTIDE SEQUENCE</scope>
    <source>
        <strain evidence="14">Hsosn_3</strain>
        <tissue evidence="14">Leaf</tissue>
    </source>
</reference>
<keyword evidence="10" id="KW-1002">Plastid outer membrane</keyword>
<dbReference type="PANTHER" id="PTHR35284:SF1">
    <property type="entry name" value="OUTER ENVELOPE PORE PROTEIN 24A, CHLOROPLASTIC-RELATED"/>
    <property type="match status" value="1"/>
</dbReference>
<keyword evidence="15" id="KW-1185">Reference proteome</keyword>
<comment type="subcellular location">
    <subcellularLocation>
        <location evidence="2">Plastid</location>
        <location evidence="2">Chloroplast outer membrane</location>
        <topology evidence="2">Multi-pass membrane protein</topology>
    </subcellularLocation>
    <subcellularLocation>
        <location evidence="3">Plastid</location>
        <location evidence="3">Etioplast membrane</location>
        <topology evidence="3">Multi-pass membrane protein</topology>
    </subcellularLocation>
</comment>
<keyword evidence="12" id="KW-0626">Porin</keyword>
<accession>A0AAD8IRX9</accession>
<keyword evidence="5" id="KW-0813">Transport</keyword>
<evidence type="ECO:0000256" key="6">
    <source>
        <dbReference type="ARBA" id="ARBA00022452"/>
    </source>
</evidence>
<dbReference type="InterPro" id="IPR034626">
    <property type="entry name" value="OEP24"/>
</dbReference>
<evidence type="ECO:0000256" key="13">
    <source>
        <dbReference type="ARBA" id="ARBA00023136"/>
    </source>
</evidence>
<gene>
    <name evidence="14" type="ORF">POM88_017530</name>
</gene>
<dbReference type="EMBL" id="JAUIZM010000004">
    <property type="protein sequence ID" value="KAK1389352.1"/>
    <property type="molecule type" value="Genomic_DNA"/>
</dbReference>
<evidence type="ECO:0000256" key="3">
    <source>
        <dbReference type="ARBA" id="ARBA00004441"/>
    </source>
</evidence>
<evidence type="ECO:0000256" key="10">
    <source>
        <dbReference type="ARBA" id="ARBA00022805"/>
    </source>
</evidence>
<evidence type="ECO:0000256" key="11">
    <source>
        <dbReference type="ARBA" id="ARBA00023065"/>
    </source>
</evidence>
<evidence type="ECO:0000256" key="1">
    <source>
        <dbReference type="ARBA" id="ARBA00002327"/>
    </source>
</evidence>
<keyword evidence="9" id="KW-0812">Transmembrane</keyword>
<dbReference type="PANTHER" id="PTHR35284">
    <property type="entry name" value="OUTER ENVELOPE PORE PROTEIN 24A, CHLOROPLASTIC-RELATED"/>
    <property type="match status" value="1"/>
</dbReference>
<evidence type="ECO:0000256" key="8">
    <source>
        <dbReference type="ARBA" id="ARBA00022640"/>
    </source>
</evidence>
<sequence>MIKGSLKVKNTNDKNSAGATFAVNAGNVKLRASMTEAIIVNGPSFNGLALSLEKPGSFIIDYNVPKKDIRFQFMNSIKVAEKPINLNYIHFRNDNRTILDGTIVFDSANKVSVNHVVGSGNAKLKYTYLHAGVTTFEQSYDVAKETWDFAVSRKVYGDDVVKASYQSSKKLLGLDWTRTTKQNGSFKISASFVVGEQLKTPNICAESSWDFEM</sequence>
<dbReference type="GO" id="GO:0046930">
    <property type="term" value="C:pore complex"/>
    <property type="evidence" value="ECO:0007669"/>
    <property type="project" value="UniProtKB-KW"/>
</dbReference>
<comment type="function">
    <text evidence="1">High-conductance voltage-dependent solute channel with a slight selectivity for cations transporting triosephosphates, dicarboxylic acids, ATP, inorganic phosphate (Pi), sugars, and positively or negatively charged amino acids.</text>
</comment>
<dbReference type="Proteomes" id="UP001237642">
    <property type="component" value="Unassembled WGS sequence"/>
</dbReference>